<evidence type="ECO:0000256" key="5">
    <source>
        <dbReference type="SAM" id="SignalP"/>
    </source>
</evidence>
<dbReference type="PANTHER" id="PTHR10199">
    <property type="entry name" value="THROMBOSPONDIN"/>
    <property type="match status" value="1"/>
</dbReference>
<dbReference type="AlphaFoldDB" id="A0A4Y6PQI6"/>
<dbReference type="Pfam" id="PF05345">
    <property type="entry name" value="He_PIG"/>
    <property type="match status" value="1"/>
</dbReference>
<dbReference type="GO" id="GO:0016020">
    <property type="term" value="C:membrane"/>
    <property type="evidence" value="ECO:0007669"/>
    <property type="project" value="InterPro"/>
</dbReference>
<dbReference type="Gene3D" id="2.60.40.10">
    <property type="entry name" value="Immunoglobulins"/>
    <property type="match status" value="1"/>
</dbReference>
<evidence type="ECO:0000259" key="6">
    <source>
        <dbReference type="PROSITE" id="PS50268"/>
    </source>
</evidence>
<dbReference type="Gene3D" id="2.60.40.3440">
    <property type="match status" value="1"/>
</dbReference>
<dbReference type="OrthoDB" id="5385104at2"/>
<dbReference type="RefSeq" id="WP_141197094.1">
    <property type="nucleotide sequence ID" value="NZ_CP041186.1"/>
</dbReference>
<feature type="region of interest" description="Disordered" evidence="3">
    <location>
        <begin position="871"/>
        <end position="895"/>
    </location>
</feature>
<dbReference type="SUPFAM" id="SSF103647">
    <property type="entry name" value="TSP type-3 repeat"/>
    <property type="match status" value="2"/>
</dbReference>
<dbReference type="Gene3D" id="4.10.1080.10">
    <property type="entry name" value="TSP type-3 repeat"/>
    <property type="match status" value="1"/>
</dbReference>
<name>A0A4Y6PQI6_PERCE</name>
<evidence type="ECO:0000256" key="4">
    <source>
        <dbReference type="SAM" id="Phobius"/>
    </source>
</evidence>
<dbReference type="GO" id="GO:0007156">
    <property type="term" value="P:homophilic cell adhesion via plasma membrane adhesion molecules"/>
    <property type="evidence" value="ECO:0007669"/>
    <property type="project" value="InterPro"/>
</dbReference>
<feature type="compositionally biased region" description="Acidic residues" evidence="3">
    <location>
        <begin position="871"/>
        <end position="882"/>
    </location>
</feature>
<dbReference type="CDD" id="cd11304">
    <property type="entry name" value="Cadherin_repeat"/>
    <property type="match status" value="1"/>
</dbReference>
<accession>A0A5B8Y625</accession>
<dbReference type="Gene3D" id="2.60.40.2810">
    <property type="match status" value="2"/>
</dbReference>
<sequence length="929" mass="97326">MSGKFKWSSSLVALMLTFLVSASASAQTWFDPAWGTRVQVDLTEPGIADRPDEYVDVTVDFSSAPFTDLSTEVRVADAAGTELPSLVHSIQGSTAHVVFPKTIAQGATETVYIYWNNPQATAPSYTFPAVEGAFYGNPGYNYASDVTAVAGLNALQAWGKIPLNMPEIDATASYDRAATLQRRLAGISALCVVHDFLKTTTIYDDIAMWGFTRANCLEQRMFGLTNGGDESVMVNAVGGTYITQDFSTDEQLSFDCDEGVIPDTGSHIEGYPSSNAAHACHLRWEPGHTLPNGKTLRYRSFFSGEEETWNADNITIYTRTFEHILQDNRVTLTTGPVEQNLTADAKSVTTDEDVVVNVALSGSTSNGPLSYRVVGLPANGTLGNVDSATGDVQSNPVTYTPDADFNGTDTFEYVAIDANGGVSDPATVTVTVTPINDAPVAADDTLTTDEDTDGTITINGLLANDDDVDGDALTVSGVTMGTNGQVALDTNTGLVTYTPDADFHGADAFTYTVQDGNGESATATVDVTVEPINDAPVAQDLTVTTDEDTSVVIALAATDVDGDALTYTYTLPQNGTLTGTGSSLTYTPEADFHGADTFEYTVVDGNGGADTASVTITVNPVNDAPLFVDPTPADATVITVTDGALVTFTVAAEDADGDAVTLSVTPTPEGASFDASSGAFDWTPSWEQAGSHTLTLEATDGQATAARSLTVEISIGDADEDGLPDSWEESVGLDPTTKDSDGDTIADADEVGDDLNAPVDTDSDGTLDALDDDSDDDGVTDADEAGDDDLATEPVDTNDDGTPDYRDSDSDDDTVDDGQDNCRLVNNPEQTDTDEDGVGDACVDDIDGDTVVDADDNCPSVANMEQLDVDEDGVGDACDDTDDRPSTSSGAAEDGCGCRSVHTHQPLGAHLAIVLAGLLGLVAVRRRWS</sequence>
<keyword evidence="1 5" id="KW-0732">Signal</keyword>
<evidence type="ECO:0000256" key="2">
    <source>
        <dbReference type="ARBA" id="ARBA00022837"/>
    </source>
</evidence>
<feature type="compositionally biased region" description="Acidic residues" evidence="3">
    <location>
        <begin position="809"/>
        <end position="819"/>
    </location>
</feature>
<evidence type="ECO:0000313" key="7">
    <source>
        <dbReference type="EMBL" id="QDG50602.1"/>
    </source>
</evidence>
<feature type="region of interest" description="Disordered" evidence="3">
    <location>
        <begin position="715"/>
        <end position="839"/>
    </location>
</feature>
<feature type="compositionally biased region" description="Acidic residues" evidence="3">
    <location>
        <begin position="717"/>
        <end position="728"/>
    </location>
</feature>
<dbReference type="PANTHER" id="PTHR10199:SF100">
    <property type="entry name" value="THROMBOSPONDIN, ISOFORM A"/>
    <property type="match status" value="1"/>
</dbReference>
<keyword evidence="4" id="KW-1133">Transmembrane helix</keyword>
<dbReference type="InterPro" id="IPR002126">
    <property type="entry name" value="Cadherin-like_dom"/>
</dbReference>
<keyword evidence="4" id="KW-0472">Membrane</keyword>
<reference evidence="7 8" key="1">
    <citation type="submission" date="2019-06" db="EMBL/GenBank/DDBJ databases">
        <title>Persicimonas caeni gen. nov., sp. nov., a predatory bacterium isolated from solar saltern.</title>
        <authorList>
            <person name="Wang S."/>
        </authorList>
    </citation>
    <scope>NUCLEOTIDE SEQUENCE [LARGE SCALE GENOMIC DNA]</scope>
    <source>
        <strain evidence="7 8">YN101</strain>
    </source>
</reference>
<keyword evidence="4" id="KW-0812">Transmembrane</keyword>
<dbReference type="PROSITE" id="PS51234">
    <property type="entry name" value="TSP3"/>
    <property type="match status" value="1"/>
</dbReference>
<evidence type="ECO:0000313" key="8">
    <source>
        <dbReference type="Proteomes" id="UP000315995"/>
    </source>
</evidence>
<gene>
    <name evidence="7" type="ORF">FIV42_07610</name>
</gene>
<keyword evidence="8" id="KW-1185">Reference proteome</keyword>
<dbReference type="InterPro" id="IPR028974">
    <property type="entry name" value="TSP_type-3_rpt"/>
</dbReference>
<evidence type="ECO:0000256" key="1">
    <source>
        <dbReference type="ARBA" id="ARBA00022729"/>
    </source>
</evidence>
<dbReference type="SUPFAM" id="SSF49313">
    <property type="entry name" value="Cadherin-like"/>
    <property type="match status" value="2"/>
</dbReference>
<dbReference type="EMBL" id="CP041186">
    <property type="protein sequence ID" value="QDG50602.1"/>
    <property type="molecule type" value="Genomic_DNA"/>
</dbReference>
<organism evidence="7 8">
    <name type="scientific">Persicimonas caeni</name>
    <dbReference type="NCBI Taxonomy" id="2292766"/>
    <lineage>
        <taxon>Bacteria</taxon>
        <taxon>Deltaproteobacteria</taxon>
        <taxon>Bradymonadales</taxon>
        <taxon>Bradymonadaceae</taxon>
        <taxon>Persicimonas</taxon>
    </lineage>
</organism>
<feature type="transmembrane region" description="Helical" evidence="4">
    <location>
        <begin position="907"/>
        <end position="924"/>
    </location>
</feature>
<evidence type="ECO:0000256" key="3">
    <source>
        <dbReference type="SAM" id="MobiDB-lite"/>
    </source>
</evidence>
<dbReference type="Proteomes" id="UP000315995">
    <property type="component" value="Chromosome"/>
</dbReference>
<feature type="domain" description="Cadherin" evidence="6">
    <location>
        <begin position="350"/>
        <end position="441"/>
    </location>
</feature>
<dbReference type="Pfam" id="PF02412">
    <property type="entry name" value="TSP_3"/>
    <property type="match status" value="1"/>
</dbReference>
<accession>A0A4Y6PQI6</accession>
<dbReference type="NCBIfam" id="NF012211">
    <property type="entry name" value="tand_rpt_95"/>
    <property type="match status" value="3"/>
</dbReference>
<keyword evidence="2" id="KW-0106">Calcium</keyword>
<protein>
    <submittedName>
        <fullName evidence="7">Tandem-95 repeat protein</fullName>
    </submittedName>
</protein>
<proteinExistence type="predicted"/>
<feature type="compositionally biased region" description="Acidic residues" evidence="3">
    <location>
        <begin position="742"/>
        <end position="753"/>
    </location>
</feature>
<dbReference type="InterPro" id="IPR013783">
    <property type="entry name" value="Ig-like_fold"/>
</dbReference>
<feature type="compositionally biased region" description="Acidic residues" evidence="3">
    <location>
        <begin position="761"/>
        <end position="802"/>
    </location>
</feature>
<feature type="domain" description="Cadherin" evidence="6">
    <location>
        <begin position="550"/>
        <end position="627"/>
    </location>
</feature>
<feature type="signal peptide" evidence="5">
    <location>
        <begin position="1"/>
        <end position="26"/>
    </location>
</feature>
<dbReference type="InterPro" id="IPR003367">
    <property type="entry name" value="Thrombospondin_3-like_rpt"/>
</dbReference>
<dbReference type="PROSITE" id="PS50268">
    <property type="entry name" value="CADHERIN_2"/>
    <property type="match status" value="3"/>
</dbReference>
<feature type="chain" id="PRO_5030106246" evidence="5">
    <location>
        <begin position="27"/>
        <end position="929"/>
    </location>
</feature>
<dbReference type="Pfam" id="PF17963">
    <property type="entry name" value="Big_9"/>
    <property type="match status" value="3"/>
</dbReference>
<dbReference type="InterPro" id="IPR017897">
    <property type="entry name" value="Thrombospondin_3_rpt"/>
</dbReference>
<dbReference type="GO" id="GO:0005509">
    <property type="term" value="F:calcium ion binding"/>
    <property type="evidence" value="ECO:0007669"/>
    <property type="project" value="InterPro"/>
</dbReference>
<dbReference type="InterPro" id="IPR015919">
    <property type="entry name" value="Cadherin-like_sf"/>
</dbReference>
<feature type="domain" description="Cadherin" evidence="6">
    <location>
        <begin position="440"/>
        <end position="538"/>
    </location>
</feature>